<reference evidence="2 3" key="1">
    <citation type="submission" date="2020-02" db="EMBL/GenBank/DDBJ databases">
        <authorList>
            <person name="Ferguson B K."/>
        </authorList>
    </citation>
    <scope>NUCLEOTIDE SEQUENCE [LARGE SCALE GENOMIC DNA]</scope>
</reference>
<name>A0A6H5IM57_9HYME</name>
<feature type="region of interest" description="Disordered" evidence="1">
    <location>
        <begin position="193"/>
        <end position="237"/>
    </location>
</feature>
<feature type="compositionally biased region" description="Acidic residues" evidence="1">
    <location>
        <begin position="367"/>
        <end position="378"/>
    </location>
</feature>
<dbReference type="OrthoDB" id="300641at2759"/>
<feature type="region of interest" description="Disordered" evidence="1">
    <location>
        <begin position="337"/>
        <end position="383"/>
    </location>
</feature>
<evidence type="ECO:0000256" key="1">
    <source>
        <dbReference type="SAM" id="MobiDB-lite"/>
    </source>
</evidence>
<organism evidence="2 3">
    <name type="scientific">Trichogramma brassicae</name>
    <dbReference type="NCBI Taxonomy" id="86971"/>
    <lineage>
        <taxon>Eukaryota</taxon>
        <taxon>Metazoa</taxon>
        <taxon>Ecdysozoa</taxon>
        <taxon>Arthropoda</taxon>
        <taxon>Hexapoda</taxon>
        <taxon>Insecta</taxon>
        <taxon>Pterygota</taxon>
        <taxon>Neoptera</taxon>
        <taxon>Endopterygota</taxon>
        <taxon>Hymenoptera</taxon>
        <taxon>Apocrita</taxon>
        <taxon>Proctotrupomorpha</taxon>
        <taxon>Chalcidoidea</taxon>
        <taxon>Trichogrammatidae</taxon>
        <taxon>Trichogramma</taxon>
    </lineage>
</organism>
<evidence type="ECO:0000313" key="2">
    <source>
        <dbReference type="EMBL" id="CAB0038524.1"/>
    </source>
</evidence>
<dbReference type="Proteomes" id="UP000479190">
    <property type="component" value="Unassembled WGS sequence"/>
</dbReference>
<evidence type="ECO:0000313" key="3">
    <source>
        <dbReference type="Proteomes" id="UP000479190"/>
    </source>
</evidence>
<protein>
    <submittedName>
        <fullName evidence="2">Uncharacterized protein</fullName>
    </submittedName>
</protein>
<gene>
    <name evidence="2" type="ORF">TBRA_LOCUS10303</name>
</gene>
<dbReference type="AlphaFoldDB" id="A0A6H5IM57"/>
<feature type="region of interest" description="Disordered" evidence="1">
    <location>
        <begin position="311"/>
        <end position="330"/>
    </location>
</feature>
<dbReference type="EMBL" id="CADCXV010000912">
    <property type="protein sequence ID" value="CAB0038524.1"/>
    <property type="molecule type" value="Genomic_DNA"/>
</dbReference>
<keyword evidence="3" id="KW-1185">Reference proteome</keyword>
<accession>A0A6H5IM57</accession>
<feature type="non-terminal residue" evidence="2">
    <location>
        <position position="420"/>
    </location>
</feature>
<feature type="region of interest" description="Disordered" evidence="1">
    <location>
        <begin position="66"/>
        <end position="96"/>
    </location>
</feature>
<feature type="compositionally biased region" description="Polar residues" evidence="1">
    <location>
        <begin position="218"/>
        <end position="235"/>
    </location>
</feature>
<proteinExistence type="predicted"/>
<sequence>MYASSYFYAPTHPTVEDQVELARRISNSLSDVKNMKSKGQSMYVNRKKRSVKWIHDGAEIFAKRRKRSEKWVVDPEQPQSPSTYAYGPPPTYPSKQDIGLNDHSTFDNKPYFNPFTVDVSMDYPAPSVTSCGSAVHPLLQHLQCSRSSYVSSAHSDCGSCSNNFNNNNATAMTAATTEIKKIYLREVAVGTDNDEPPTLIPPQLSKTEKMSNRRSHRTSTCNSTCSRGSRPSASNKVPMHHQYHSVNNHHPLFHQNLCQQHHQQIGNYPSRSNSYHGHHNSGYGQHHHYYSNPYSYINGSNGYGYYQPPPPPIHSAYHNHHQQQQQQHSHAYHSDNVYPVVNNGYHHQSNYQNHHHHHQHQDHQEVDEIQDENDETQQEDYTPVPVKQLIREFENMSPNVDNHRHFLIEVSREMSMKKAS</sequence>